<dbReference type="PATRIC" id="fig|862908.3.peg.716"/>
<name>E1X5T1_HALMS</name>
<dbReference type="EMBL" id="FQ312005">
    <property type="protein sequence ID" value="CBW25648.1"/>
    <property type="molecule type" value="Genomic_DNA"/>
</dbReference>
<dbReference type="KEGG" id="bmx:BMS_0744"/>
<keyword evidence="1" id="KW-0732">Signal</keyword>
<proteinExistence type="predicted"/>
<accession>E1X5T1</accession>
<sequence>MPDKSFVRGLIFSTFCLLLLQAHAAGPCDSSEISAELSGMNFVGKKAIPVKKWSKLPKSLSIHDGEYGRLKFKDGDQLKLTYTGKDLENMKFSKTLEAPISEEGIADIELMKWFEEVQTFHGGTLEFKILKNKKILCTQNMEITGGD</sequence>
<organism evidence="2 3">
    <name type="scientific">Halobacteriovorax marinus (strain ATCC BAA-682 / DSM 15412 / SJ)</name>
    <name type="common">Bacteriovorax marinus</name>
    <dbReference type="NCBI Taxonomy" id="862908"/>
    <lineage>
        <taxon>Bacteria</taxon>
        <taxon>Pseudomonadati</taxon>
        <taxon>Bdellovibrionota</taxon>
        <taxon>Bacteriovoracia</taxon>
        <taxon>Bacteriovoracales</taxon>
        <taxon>Halobacteriovoraceae</taxon>
        <taxon>Halobacteriovorax</taxon>
    </lineage>
</organism>
<keyword evidence="3" id="KW-1185">Reference proteome</keyword>
<dbReference type="STRING" id="862908.BMS_0744"/>
<protein>
    <submittedName>
        <fullName evidence="2">Exported protein</fullName>
    </submittedName>
</protein>
<dbReference type="HOGENOM" id="CLU_1765483_0_0_7"/>
<gene>
    <name evidence="2" type="ordered locus">BMS_0744</name>
</gene>
<evidence type="ECO:0000256" key="1">
    <source>
        <dbReference type="SAM" id="SignalP"/>
    </source>
</evidence>
<feature type="chain" id="PRO_5003154816" evidence="1">
    <location>
        <begin position="25"/>
        <end position="147"/>
    </location>
</feature>
<feature type="signal peptide" evidence="1">
    <location>
        <begin position="1"/>
        <end position="24"/>
    </location>
</feature>
<dbReference type="Proteomes" id="UP000008963">
    <property type="component" value="Chromosome"/>
</dbReference>
<reference evidence="3" key="1">
    <citation type="journal article" date="2013" name="ISME J.">
        <title>A small predatory core genome in the divergent marine Bacteriovorax marinus SJ and the terrestrial Bdellovibrio bacteriovorus.</title>
        <authorList>
            <person name="Crossman L.C."/>
            <person name="Chen H."/>
            <person name="Cerdeno-Tarraga A.M."/>
            <person name="Brooks K."/>
            <person name="Quail M.A."/>
            <person name="Pineiro S.A."/>
            <person name="Hobley L."/>
            <person name="Sockett R.E."/>
            <person name="Bentley S.D."/>
            <person name="Parkhill J."/>
            <person name="Williams H.N."/>
            <person name="Stine O.C."/>
        </authorList>
    </citation>
    <scope>NUCLEOTIDE SEQUENCE [LARGE SCALE GENOMIC DNA]</scope>
    <source>
        <strain evidence="3">ATCC BAA-682 / DSM 15412 / SJ</strain>
    </source>
</reference>
<evidence type="ECO:0000313" key="3">
    <source>
        <dbReference type="Proteomes" id="UP000008963"/>
    </source>
</evidence>
<dbReference type="AlphaFoldDB" id="E1X5T1"/>
<evidence type="ECO:0000313" key="2">
    <source>
        <dbReference type="EMBL" id="CBW25648.1"/>
    </source>
</evidence>